<name>A0A2W7IBD4_9FLAO</name>
<evidence type="ECO:0000313" key="2">
    <source>
        <dbReference type="Proteomes" id="UP000249542"/>
    </source>
</evidence>
<protein>
    <recommendedName>
        <fullName evidence="3">TraB family protein</fullName>
    </recommendedName>
</protein>
<sequence length="306" mass="35694">MFWAIILTQNITAQEKEVLLIGTMHTVPKIVKNSYKPLLKRALKYNPEAIYVETPRANDTISWEYLKDGWSKNYKKFYFLADSLQQHFNFSSKQLNFLLKKDFSKLSHQDLDVIINSFGYLRDYANYDFYRYIQKYGVEGSAKPTQHEDGDLTAKLAIQLNIKRLMAMDDQQTNKEYHDAWQKCAEDGSKNGDNKINQKLNKKDYNSAIIPALFRGLGMHVNKRKSLERLDQLASFSYVKYKTKSCLLGTKYWNQRNERMSQNVGKQILANQARKSIVIVGAAHIIRLEKELKEKFPSIKVKLLNE</sequence>
<organism evidence="1 2">
    <name type="scientific">Mesonia algae</name>
    <dbReference type="NCBI Taxonomy" id="213248"/>
    <lineage>
        <taxon>Bacteria</taxon>
        <taxon>Pseudomonadati</taxon>
        <taxon>Bacteroidota</taxon>
        <taxon>Flavobacteriia</taxon>
        <taxon>Flavobacteriales</taxon>
        <taxon>Flavobacteriaceae</taxon>
        <taxon>Mesonia</taxon>
    </lineage>
</organism>
<reference evidence="1 2" key="1">
    <citation type="submission" date="2018-06" db="EMBL/GenBank/DDBJ databases">
        <title>Genomic Encyclopedia of Archaeal and Bacterial Type Strains, Phase II (KMG-II): from individual species to whole genera.</title>
        <authorList>
            <person name="Goeker M."/>
        </authorList>
    </citation>
    <scope>NUCLEOTIDE SEQUENCE [LARGE SCALE GENOMIC DNA]</scope>
    <source>
        <strain evidence="1 2">DSM 15361</strain>
    </source>
</reference>
<dbReference type="InterPro" id="IPR043749">
    <property type="entry name" value="DUF5694"/>
</dbReference>
<comment type="caution">
    <text evidence="1">The sequence shown here is derived from an EMBL/GenBank/DDBJ whole genome shotgun (WGS) entry which is preliminary data.</text>
</comment>
<gene>
    <name evidence="1" type="ORF">LX95_00343</name>
</gene>
<dbReference type="Pfam" id="PF18950">
    <property type="entry name" value="DUF5694"/>
    <property type="match status" value="1"/>
</dbReference>
<dbReference type="Proteomes" id="UP000249542">
    <property type="component" value="Unassembled WGS sequence"/>
</dbReference>
<dbReference type="EMBL" id="QKYV01000001">
    <property type="protein sequence ID" value="PZW44014.1"/>
    <property type="molecule type" value="Genomic_DNA"/>
</dbReference>
<evidence type="ECO:0000313" key="1">
    <source>
        <dbReference type="EMBL" id="PZW44014.1"/>
    </source>
</evidence>
<keyword evidence="2" id="KW-1185">Reference proteome</keyword>
<evidence type="ECO:0008006" key="3">
    <source>
        <dbReference type="Google" id="ProtNLM"/>
    </source>
</evidence>
<proteinExistence type="predicted"/>
<accession>A0A2W7IBD4</accession>
<dbReference type="AlphaFoldDB" id="A0A2W7IBD4"/>